<feature type="transmembrane region" description="Helical" evidence="6">
    <location>
        <begin position="267"/>
        <end position="290"/>
    </location>
</feature>
<dbReference type="InParanoid" id="A0A1D2VS51"/>
<dbReference type="RefSeq" id="XP_020050759.1">
    <property type="nucleotide sequence ID" value="XM_020189420.2"/>
</dbReference>
<dbReference type="STRING" id="1344418.A0A1D2VS51"/>
<feature type="domain" description="Amino acid transporter transmembrane" evidence="7">
    <location>
        <begin position="127"/>
        <end position="510"/>
    </location>
</feature>
<dbReference type="OrthoDB" id="1684102at2759"/>
<keyword evidence="9" id="KW-1185">Reference proteome</keyword>
<dbReference type="FunCoup" id="A0A1D2VS51">
    <property type="interactions" value="557"/>
</dbReference>
<dbReference type="GO" id="GO:0005302">
    <property type="term" value="F:L-tyrosine transmembrane transporter activity"/>
    <property type="evidence" value="ECO:0007669"/>
    <property type="project" value="TreeGrafter"/>
</dbReference>
<dbReference type="EMBL" id="KV454475">
    <property type="protein sequence ID" value="ODV64452.1"/>
    <property type="molecule type" value="Genomic_DNA"/>
</dbReference>
<evidence type="ECO:0000313" key="8">
    <source>
        <dbReference type="EMBL" id="ODV64452.1"/>
    </source>
</evidence>
<keyword evidence="3 6" id="KW-0812">Transmembrane</keyword>
<feature type="transmembrane region" description="Helical" evidence="6">
    <location>
        <begin position="433"/>
        <end position="451"/>
    </location>
</feature>
<evidence type="ECO:0000256" key="5">
    <source>
        <dbReference type="ARBA" id="ARBA00023136"/>
    </source>
</evidence>
<reference evidence="9" key="1">
    <citation type="submission" date="2016-05" db="EMBL/GenBank/DDBJ databases">
        <title>Comparative genomics of biotechnologically important yeasts.</title>
        <authorList>
            <consortium name="DOE Joint Genome Institute"/>
            <person name="Riley R."/>
            <person name="Haridas S."/>
            <person name="Wolfe K.H."/>
            <person name="Lopes M.R."/>
            <person name="Hittinger C.T."/>
            <person name="Goker M."/>
            <person name="Salamov A."/>
            <person name="Wisecaver J."/>
            <person name="Long T.M."/>
            <person name="Aerts A.L."/>
            <person name="Barry K."/>
            <person name="Choi C."/>
            <person name="Clum A."/>
            <person name="Coughlan A.Y."/>
            <person name="Deshpande S."/>
            <person name="Douglass A.P."/>
            <person name="Hanson S.J."/>
            <person name="Klenk H.-P."/>
            <person name="Labutti K."/>
            <person name="Lapidus A."/>
            <person name="Lindquist E."/>
            <person name="Lipzen A."/>
            <person name="Meier-Kolthoff J.P."/>
            <person name="Ohm R.A."/>
            <person name="Otillar R.P."/>
            <person name="Pangilinan J."/>
            <person name="Peng Y."/>
            <person name="Rokas A."/>
            <person name="Rosa C.A."/>
            <person name="Scheuner C."/>
            <person name="Sibirny A.A."/>
            <person name="Slot J.C."/>
            <person name="Stielow J.B."/>
            <person name="Sun H."/>
            <person name="Kurtzman C.P."/>
            <person name="Blackwell M."/>
            <person name="Grigoriev I.V."/>
            <person name="Jeffries T.W."/>
        </authorList>
    </citation>
    <scope>NUCLEOTIDE SEQUENCE [LARGE SCALE GENOMIC DNA]</scope>
    <source>
        <strain evidence="9">DSM 1968</strain>
    </source>
</reference>
<name>A0A1D2VS51_9ASCO</name>
<comment type="subcellular location">
    <subcellularLocation>
        <location evidence="1">Vacuole membrane</location>
        <topology evidence="1">Multi-pass membrane protein</topology>
    </subcellularLocation>
</comment>
<dbReference type="GeneID" id="30963056"/>
<feature type="transmembrane region" description="Helical" evidence="6">
    <location>
        <begin position="159"/>
        <end position="179"/>
    </location>
</feature>
<dbReference type="AlphaFoldDB" id="A0A1D2VS51"/>
<feature type="transmembrane region" description="Helical" evidence="6">
    <location>
        <begin position="310"/>
        <end position="331"/>
    </location>
</feature>
<comment type="similarity">
    <text evidence="2">Belongs to the amino acid/polyamine transporter 2 family.</text>
</comment>
<feature type="transmembrane region" description="Helical" evidence="6">
    <location>
        <begin position="237"/>
        <end position="260"/>
    </location>
</feature>
<gene>
    <name evidence="8" type="ORF">ASCRUDRAFT_16472</name>
</gene>
<feature type="transmembrane region" description="Helical" evidence="6">
    <location>
        <begin position="343"/>
        <end position="366"/>
    </location>
</feature>
<evidence type="ECO:0000256" key="2">
    <source>
        <dbReference type="ARBA" id="ARBA00008066"/>
    </source>
</evidence>
<feature type="transmembrane region" description="Helical" evidence="6">
    <location>
        <begin position="487"/>
        <end position="505"/>
    </location>
</feature>
<evidence type="ECO:0000259" key="7">
    <source>
        <dbReference type="Pfam" id="PF01490"/>
    </source>
</evidence>
<feature type="transmembrane region" description="Helical" evidence="6">
    <location>
        <begin position="457"/>
        <end position="475"/>
    </location>
</feature>
<evidence type="ECO:0000256" key="1">
    <source>
        <dbReference type="ARBA" id="ARBA00004128"/>
    </source>
</evidence>
<protein>
    <recommendedName>
        <fullName evidence="7">Amino acid transporter transmembrane domain-containing protein</fullName>
    </recommendedName>
</protein>
<dbReference type="PANTHER" id="PTHR22950">
    <property type="entry name" value="AMINO ACID TRANSPORTER"/>
    <property type="match status" value="1"/>
</dbReference>
<evidence type="ECO:0000256" key="3">
    <source>
        <dbReference type="ARBA" id="ARBA00022692"/>
    </source>
</evidence>
<dbReference type="InterPro" id="IPR013057">
    <property type="entry name" value="AA_transpt_TM"/>
</dbReference>
<dbReference type="Pfam" id="PF01490">
    <property type="entry name" value="Aa_trans"/>
    <property type="match status" value="1"/>
</dbReference>
<feature type="non-terminal residue" evidence="8">
    <location>
        <position position="1"/>
    </location>
</feature>
<organism evidence="8 9">
    <name type="scientific">Ascoidea rubescens DSM 1968</name>
    <dbReference type="NCBI Taxonomy" id="1344418"/>
    <lineage>
        <taxon>Eukaryota</taxon>
        <taxon>Fungi</taxon>
        <taxon>Dikarya</taxon>
        <taxon>Ascomycota</taxon>
        <taxon>Saccharomycotina</taxon>
        <taxon>Saccharomycetes</taxon>
        <taxon>Ascoideaceae</taxon>
        <taxon>Ascoidea</taxon>
    </lineage>
</organism>
<evidence type="ECO:0000256" key="6">
    <source>
        <dbReference type="SAM" id="Phobius"/>
    </source>
</evidence>
<keyword evidence="5 6" id="KW-0472">Membrane</keyword>
<dbReference type="Gene3D" id="1.20.1740.10">
    <property type="entry name" value="Amino acid/polyamine transporter I"/>
    <property type="match status" value="1"/>
</dbReference>
<evidence type="ECO:0000313" key="9">
    <source>
        <dbReference type="Proteomes" id="UP000095038"/>
    </source>
</evidence>
<dbReference type="PANTHER" id="PTHR22950:SF666">
    <property type="entry name" value="VACUOLAR AMINO ACID TRANSPORTER 4"/>
    <property type="match status" value="1"/>
</dbReference>
<accession>A0A1D2VS51</accession>
<dbReference type="GO" id="GO:0005774">
    <property type="term" value="C:vacuolar membrane"/>
    <property type="evidence" value="ECO:0007669"/>
    <property type="project" value="UniProtKB-SubCell"/>
</dbReference>
<feature type="transmembrane region" description="Helical" evidence="6">
    <location>
        <begin position="386"/>
        <end position="412"/>
    </location>
</feature>
<proteinExistence type="inferred from homology"/>
<feature type="non-terminal residue" evidence="8">
    <location>
        <position position="511"/>
    </location>
</feature>
<dbReference type="Proteomes" id="UP000095038">
    <property type="component" value="Unassembled WGS sequence"/>
</dbReference>
<feature type="transmembrane region" description="Helical" evidence="6">
    <location>
        <begin position="133"/>
        <end position="153"/>
    </location>
</feature>
<evidence type="ECO:0000256" key="4">
    <source>
        <dbReference type="ARBA" id="ARBA00022989"/>
    </source>
</evidence>
<sequence length="511" mass="57498">SRRSSFNLNERRQSIASAINVPGGFRREFIIKKVINNSNHNNPKSSKLTSNTNNSNDDITLPPFLTRNFMEFLSIYGHFAGENLEDYDFKTCAIKLPSKSIDEETPLLSESSSTNISSSAFNKQKGTATPLKAFFLLFKAFIGTGILFLPKAFLNGGLLFSSIVLFFFGLYSYWCYYLLVQTKSATNVSSFGDIGLILFGYKMKLLILFSIVLSQIGFVATYLVFTSNNLIAFIKNIFNFDVSFIFMLSILCLIFMPLSLIRNITKLSLAALFANVFIFFGLIVIVYYTSFHLILNGPANDIIFFNSNDWPLFIGVAIFSFEGIGLIIPIQESMAQPEKFPKVMFLVIVSISILMISIASLCYMTYGSKTLTVIILNLPQDSIFVNLIQLFYSLAILLSSPLQLFPVIKILENNIFGPNLHGKFDWKIKWLKNFFRFSIVILCTLIAIYGADNLDRFVSLVGCLACIPLVYMYPPMLHYKSCAKDKLARLSDICLVIFGGIALIYTTSHLL</sequence>
<keyword evidence="4 6" id="KW-1133">Transmembrane helix</keyword>
<feature type="transmembrane region" description="Helical" evidence="6">
    <location>
        <begin position="205"/>
        <end position="225"/>
    </location>
</feature>